<reference evidence="1" key="1">
    <citation type="submission" date="2018-10" db="EMBL/GenBank/DDBJ databases">
        <authorList>
            <person name="Hariharan J."/>
            <person name="Choudoir M.J."/>
            <person name="Diebold P."/>
            <person name="Panke-Buisse K."/>
            <person name="Campbell A.N."/>
            <person name="Buckley D.H."/>
        </authorList>
    </citation>
    <scope>NUCLEOTIDE SEQUENCE</scope>
    <source>
        <strain evidence="1">Gb1</strain>
    </source>
</reference>
<dbReference type="EMBL" id="RDBM01000037">
    <property type="protein sequence ID" value="TXS25759.1"/>
    <property type="molecule type" value="Genomic_DNA"/>
</dbReference>
<protein>
    <submittedName>
        <fullName evidence="1">Uncharacterized protein</fullName>
    </submittedName>
</protein>
<evidence type="ECO:0000313" key="1">
    <source>
        <dbReference type="EMBL" id="TXS25759.1"/>
    </source>
</evidence>
<proteinExistence type="predicted"/>
<gene>
    <name evidence="1" type="ORF">EAO74_21555</name>
</gene>
<comment type="caution">
    <text evidence="1">The sequence shown here is derived from an EMBL/GenBank/DDBJ whole genome shotgun (WGS) entry which is preliminary data.</text>
</comment>
<sequence>MLWRTRPILCTDRGTALWTNSYAPYEEASDLPLLNPPAVGEKNFFPQLKITGSRLPAKRETCAR</sequence>
<accession>A0A652KPW3</accession>
<organism evidence="1">
    <name type="scientific">Streptomyces sp. gb1(2016)</name>
    <dbReference type="NCBI Taxonomy" id="1828321"/>
    <lineage>
        <taxon>Bacteria</taxon>
        <taxon>Bacillati</taxon>
        <taxon>Actinomycetota</taxon>
        <taxon>Actinomycetes</taxon>
        <taxon>Kitasatosporales</taxon>
        <taxon>Streptomycetaceae</taxon>
        <taxon>Streptomyces</taxon>
    </lineage>
</organism>
<dbReference type="AlphaFoldDB" id="A0A652KPW3"/>
<name>A0A652KPW3_9ACTN</name>